<keyword evidence="3" id="KW-0808">Transferase</keyword>
<dbReference type="InterPro" id="IPR010941">
    <property type="entry name" value="PhaC_N"/>
</dbReference>
<evidence type="ECO:0000313" key="7">
    <source>
        <dbReference type="Proteomes" id="UP000316905"/>
    </source>
</evidence>
<dbReference type="PANTHER" id="PTHR36837:SF5">
    <property type="entry name" value="POLY-3-HYDROXYBUTYRATE SYNTHASE"/>
    <property type="match status" value="1"/>
</dbReference>
<dbReference type="Gene3D" id="3.40.50.1820">
    <property type="entry name" value="alpha/beta hydrolase"/>
    <property type="match status" value="1"/>
</dbReference>
<name>A0A562PUB7_9PSED</name>
<dbReference type="InterPro" id="IPR029058">
    <property type="entry name" value="AB_hydrolase_fold"/>
</dbReference>
<comment type="caution">
    <text evidence="6">The sequence shown here is derived from an EMBL/GenBank/DDBJ whole genome shotgun (WGS) entry which is preliminary data.</text>
</comment>
<evidence type="ECO:0000256" key="3">
    <source>
        <dbReference type="ARBA" id="ARBA00022679"/>
    </source>
</evidence>
<keyword evidence="7" id="KW-1185">Reference proteome</keyword>
<accession>A0A562PUB7</accession>
<dbReference type="Pfam" id="PF07167">
    <property type="entry name" value="PhaC_N"/>
    <property type="match status" value="1"/>
</dbReference>
<dbReference type="OrthoDB" id="7208816at2"/>
<evidence type="ECO:0000259" key="5">
    <source>
        <dbReference type="Pfam" id="PF07167"/>
    </source>
</evidence>
<comment type="subcellular location">
    <subcellularLocation>
        <location evidence="1">Cytoplasm</location>
    </subcellularLocation>
</comment>
<dbReference type="InterPro" id="IPR051321">
    <property type="entry name" value="PHA/PHB_synthase"/>
</dbReference>
<dbReference type="GO" id="GO:0042619">
    <property type="term" value="P:poly-hydroxybutyrate biosynthetic process"/>
    <property type="evidence" value="ECO:0007669"/>
    <property type="project" value="InterPro"/>
</dbReference>
<evidence type="ECO:0000256" key="1">
    <source>
        <dbReference type="ARBA" id="ARBA00004496"/>
    </source>
</evidence>
<protein>
    <submittedName>
        <fullName evidence="6">Polyhydroxyalkanoate synthase</fullName>
    </submittedName>
</protein>
<dbReference type="Proteomes" id="UP000316905">
    <property type="component" value="Unassembled WGS sequence"/>
</dbReference>
<dbReference type="GO" id="GO:0016746">
    <property type="term" value="F:acyltransferase activity"/>
    <property type="evidence" value="ECO:0007669"/>
    <property type="project" value="UniProtKB-KW"/>
</dbReference>
<organism evidence="6 7">
    <name type="scientific">Pseudomonas duriflava</name>
    <dbReference type="NCBI Taxonomy" id="459528"/>
    <lineage>
        <taxon>Bacteria</taxon>
        <taxon>Pseudomonadati</taxon>
        <taxon>Pseudomonadota</taxon>
        <taxon>Gammaproteobacteria</taxon>
        <taxon>Pseudomonadales</taxon>
        <taxon>Pseudomonadaceae</taxon>
        <taxon>Pseudomonas</taxon>
    </lineage>
</organism>
<keyword evidence="2" id="KW-0963">Cytoplasm</keyword>
<dbReference type="PANTHER" id="PTHR36837">
    <property type="entry name" value="POLY(3-HYDROXYALKANOATE) POLYMERASE SUBUNIT PHAC"/>
    <property type="match status" value="1"/>
</dbReference>
<dbReference type="NCBIfam" id="TIGR01838">
    <property type="entry name" value="PHA_synth_I"/>
    <property type="match status" value="1"/>
</dbReference>
<sequence>MDQAQSFTRYWSAQSPFVATFAVHQLRLWMNTIPWFAGKAKEEWFEVPTERLEEIQAAYQQEWNQLGLQLLMQKPFSFTDKRFASDYWSLPSFGSLAAFYLLNSRYMLALIDSLPVDEKKPRQRLRYLIEQAIAAAAPSNFLAYNPDALDTLVKSSGASLALGMLNLANDLQEGKLRQCDKSDFVIGRDLATTPGHVVFENDLFQLIHYSPRSQEQYRHPLFITPPAINKYYIMDLRPENSLVRYALEQGHAVFIMSWRNFDHSGADLTWDNFVEDAVIKGMRVAQTISGSRQLNCVGFCIGGTLLTCALAVLAARGEPDIASSLTLLATFLDYDDPGVIDIFIDEATVAYHESAIGGKNGTTGLFRGQDMANMFSLLRPNDLWWNYTVDKYLKGNKPRALDLLFWNNDSTNLPGPMFCWYLRHTYLQNDLKSGELECCGVRLDLQRIATSTYLLATQDDHIVPWGSVYRGSALFSGESRFVLGASGHIAGVINHPAQNKRHYWVNDETPDDSNAWLAGTEQKPGSWWQDWFAWLAPRSGEQRTALEVGKSSEYPVLEPAPGRYVLG</sequence>
<dbReference type="SUPFAM" id="SSF53474">
    <property type="entry name" value="alpha/beta-Hydrolases"/>
    <property type="match status" value="1"/>
</dbReference>
<reference evidence="6 7" key="1">
    <citation type="journal article" date="2015" name="Stand. Genomic Sci.">
        <title>Genomic Encyclopedia of Bacterial and Archaeal Type Strains, Phase III: the genomes of soil and plant-associated and newly described type strains.</title>
        <authorList>
            <person name="Whitman W.B."/>
            <person name="Woyke T."/>
            <person name="Klenk H.P."/>
            <person name="Zhou Y."/>
            <person name="Lilburn T.G."/>
            <person name="Beck B.J."/>
            <person name="De Vos P."/>
            <person name="Vandamme P."/>
            <person name="Eisen J.A."/>
            <person name="Garrity G."/>
            <person name="Hugenholtz P."/>
            <person name="Kyrpides N.C."/>
        </authorList>
    </citation>
    <scope>NUCLEOTIDE SEQUENCE [LARGE SCALE GENOMIC DNA]</scope>
    <source>
        <strain evidence="6 7">CGMCC 1.6858</strain>
    </source>
</reference>
<dbReference type="GO" id="GO:0005737">
    <property type="term" value="C:cytoplasm"/>
    <property type="evidence" value="ECO:0007669"/>
    <property type="project" value="UniProtKB-SubCell"/>
</dbReference>
<evidence type="ECO:0000256" key="4">
    <source>
        <dbReference type="ARBA" id="ARBA00023315"/>
    </source>
</evidence>
<dbReference type="EMBL" id="VLKY01000021">
    <property type="protein sequence ID" value="TWI48014.1"/>
    <property type="molecule type" value="Genomic_DNA"/>
</dbReference>
<feature type="domain" description="Poly-beta-hydroxybutyrate polymerase N-terminal" evidence="5">
    <location>
        <begin position="80"/>
        <end position="246"/>
    </location>
</feature>
<evidence type="ECO:0000256" key="2">
    <source>
        <dbReference type="ARBA" id="ARBA00022490"/>
    </source>
</evidence>
<dbReference type="InterPro" id="IPR010963">
    <property type="entry name" value="PHA_synth_I"/>
</dbReference>
<dbReference type="RefSeq" id="WP_145145475.1">
    <property type="nucleotide sequence ID" value="NZ_VLKY01000021.1"/>
</dbReference>
<proteinExistence type="predicted"/>
<dbReference type="AlphaFoldDB" id="A0A562PUB7"/>
<gene>
    <name evidence="6" type="ORF">IQ22_04207</name>
</gene>
<keyword evidence="4" id="KW-0012">Acyltransferase</keyword>
<evidence type="ECO:0000313" key="6">
    <source>
        <dbReference type="EMBL" id="TWI48014.1"/>
    </source>
</evidence>